<accession>A0ABD0J4D4</accession>
<evidence type="ECO:0000313" key="3">
    <source>
        <dbReference type="Proteomes" id="UP001519460"/>
    </source>
</evidence>
<dbReference type="AlphaFoldDB" id="A0ABD0J4D4"/>
<evidence type="ECO:0000256" key="1">
    <source>
        <dbReference type="SAM" id="SignalP"/>
    </source>
</evidence>
<dbReference type="Proteomes" id="UP001519460">
    <property type="component" value="Unassembled WGS sequence"/>
</dbReference>
<comment type="caution">
    <text evidence="2">The sequence shown here is derived from an EMBL/GenBank/DDBJ whole genome shotgun (WGS) entry which is preliminary data.</text>
</comment>
<feature type="chain" id="PRO_5044888191" description="Secreted protein" evidence="1">
    <location>
        <begin position="20"/>
        <end position="88"/>
    </location>
</feature>
<dbReference type="EMBL" id="JACVVK020000663">
    <property type="protein sequence ID" value="KAK7458912.1"/>
    <property type="molecule type" value="Genomic_DNA"/>
</dbReference>
<protein>
    <recommendedName>
        <fullName evidence="4">Secreted protein</fullName>
    </recommendedName>
</protein>
<reference evidence="2 3" key="1">
    <citation type="journal article" date="2023" name="Sci. Data">
        <title>Genome assembly of the Korean intertidal mud-creeper Batillaria attramentaria.</title>
        <authorList>
            <person name="Patra A.K."/>
            <person name="Ho P.T."/>
            <person name="Jun S."/>
            <person name="Lee S.J."/>
            <person name="Kim Y."/>
            <person name="Won Y.J."/>
        </authorList>
    </citation>
    <scope>NUCLEOTIDE SEQUENCE [LARGE SCALE GENOMIC DNA]</scope>
    <source>
        <strain evidence="2">Wonlab-2016</strain>
    </source>
</reference>
<keyword evidence="1" id="KW-0732">Signal</keyword>
<name>A0ABD0J4D4_9CAEN</name>
<organism evidence="2 3">
    <name type="scientific">Batillaria attramentaria</name>
    <dbReference type="NCBI Taxonomy" id="370345"/>
    <lineage>
        <taxon>Eukaryota</taxon>
        <taxon>Metazoa</taxon>
        <taxon>Spiralia</taxon>
        <taxon>Lophotrochozoa</taxon>
        <taxon>Mollusca</taxon>
        <taxon>Gastropoda</taxon>
        <taxon>Caenogastropoda</taxon>
        <taxon>Sorbeoconcha</taxon>
        <taxon>Cerithioidea</taxon>
        <taxon>Batillariidae</taxon>
        <taxon>Batillaria</taxon>
    </lineage>
</organism>
<sequence length="88" mass="10137">MSLDDRLLTLNLLLVLGVCVPDGAKLNISRAVFRVTSCDHRREQNWGEDNNRWQHRKRVTVTFLELLPASRGPELLERKRSLRNPTSG</sequence>
<evidence type="ECO:0000313" key="2">
    <source>
        <dbReference type="EMBL" id="KAK7458912.1"/>
    </source>
</evidence>
<evidence type="ECO:0008006" key="4">
    <source>
        <dbReference type="Google" id="ProtNLM"/>
    </source>
</evidence>
<keyword evidence="3" id="KW-1185">Reference proteome</keyword>
<feature type="signal peptide" evidence="1">
    <location>
        <begin position="1"/>
        <end position="19"/>
    </location>
</feature>
<proteinExistence type="predicted"/>
<gene>
    <name evidence="2" type="ORF">BaRGS_00039086</name>
</gene>